<evidence type="ECO:0000313" key="2">
    <source>
        <dbReference type="Proteomes" id="UP001501844"/>
    </source>
</evidence>
<dbReference type="Proteomes" id="UP001501844">
    <property type="component" value="Unassembled WGS sequence"/>
</dbReference>
<dbReference type="RefSeq" id="WP_345163277.1">
    <property type="nucleotide sequence ID" value="NZ_BAABGX010000001.1"/>
</dbReference>
<protein>
    <recommendedName>
        <fullName evidence="3">Lipoprotein</fullName>
    </recommendedName>
</protein>
<keyword evidence="2" id="KW-1185">Reference proteome</keyword>
<dbReference type="EMBL" id="BAABGX010000001">
    <property type="protein sequence ID" value="GAA4300577.1"/>
    <property type="molecule type" value="Genomic_DNA"/>
</dbReference>
<reference evidence="2" key="1">
    <citation type="journal article" date="2019" name="Int. J. Syst. Evol. Microbiol.">
        <title>The Global Catalogue of Microorganisms (GCM) 10K type strain sequencing project: providing services to taxonomists for standard genome sequencing and annotation.</title>
        <authorList>
            <consortium name="The Broad Institute Genomics Platform"/>
            <consortium name="The Broad Institute Genome Sequencing Center for Infectious Disease"/>
            <person name="Wu L."/>
            <person name="Ma J."/>
        </authorList>
    </citation>
    <scope>NUCLEOTIDE SEQUENCE [LARGE SCALE GENOMIC DNA]</scope>
    <source>
        <strain evidence="2">JCM 17917</strain>
    </source>
</reference>
<evidence type="ECO:0000313" key="1">
    <source>
        <dbReference type="EMBL" id="GAA4300577.1"/>
    </source>
</evidence>
<organism evidence="1 2">
    <name type="scientific">Nibribacter koreensis</name>
    <dbReference type="NCBI Taxonomy" id="1084519"/>
    <lineage>
        <taxon>Bacteria</taxon>
        <taxon>Pseudomonadati</taxon>
        <taxon>Bacteroidota</taxon>
        <taxon>Cytophagia</taxon>
        <taxon>Cytophagales</taxon>
        <taxon>Hymenobacteraceae</taxon>
        <taxon>Nibribacter</taxon>
    </lineage>
</organism>
<gene>
    <name evidence="1" type="ORF">GCM10023183_10930</name>
</gene>
<comment type="caution">
    <text evidence="1">The sequence shown here is derived from an EMBL/GenBank/DDBJ whole genome shotgun (WGS) entry which is preliminary data.</text>
</comment>
<sequence length="210" mass="23248">MRVSAFLCCVCIATLGCQSKETAEVGVTTANPGPEELEQTIDSANNSRQDGTVATVSPAQDVKQHLPPELEVVLDQTHPLWQWPSLSDLDRARLTQDQQGPYFLQKDLTGDKKVDYVVQLAEGDSVKVVAFMRPRQEGASWQETTLARKKVGSNQSGYVLSLPEENLNDSGNFKASKVIPPGILLYEGKNQTLHSWQNRKWTQKVMPPAN</sequence>
<evidence type="ECO:0008006" key="3">
    <source>
        <dbReference type="Google" id="ProtNLM"/>
    </source>
</evidence>
<proteinExistence type="predicted"/>
<accession>A0ABP8FD91</accession>
<name>A0ABP8FD91_9BACT</name>
<dbReference type="PROSITE" id="PS51257">
    <property type="entry name" value="PROKAR_LIPOPROTEIN"/>
    <property type="match status" value="1"/>
</dbReference>